<sequence length="236" mass="25567">MIAAGSSTIADRLHVTPIPLEFDGEASTETGEPALLLATKSSAPTIRAQLIERRALIEILSAEPSRKLTLLSAPAGWGKTTLLAQWASGADDRRRRGWLSLDSSDNDPSRFWSCVIAALGKASPGVAPRAFELTKRGADFRQLVLPTLLGELAAIDHQIALILDDYHLVENRSVHEQVGFVVERMPQTFQLAIATRSDPMLPLRGCGPAASCWSCGPRICAFSPAKPRNCWTAWSV</sequence>
<keyword evidence="2" id="KW-1185">Reference proteome</keyword>
<organism evidence="1 2">
    <name type="scientific">Mycobacterium stomatepiae</name>
    <dbReference type="NCBI Taxonomy" id="470076"/>
    <lineage>
        <taxon>Bacteria</taxon>
        <taxon>Bacillati</taxon>
        <taxon>Actinomycetota</taxon>
        <taxon>Actinomycetes</taxon>
        <taxon>Mycobacteriales</taxon>
        <taxon>Mycobacteriaceae</taxon>
        <taxon>Mycobacterium</taxon>
        <taxon>Mycobacterium simiae complex</taxon>
    </lineage>
</organism>
<gene>
    <name evidence="1" type="ORF">MSTO_21210</name>
</gene>
<evidence type="ECO:0000313" key="1">
    <source>
        <dbReference type="EMBL" id="BBY21916.1"/>
    </source>
</evidence>
<name>A0A7I7Q7B6_9MYCO</name>
<evidence type="ECO:0000313" key="2">
    <source>
        <dbReference type="Proteomes" id="UP000467130"/>
    </source>
</evidence>
<dbReference type="EMBL" id="AP022587">
    <property type="protein sequence ID" value="BBY21916.1"/>
    <property type="molecule type" value="Genomic_DNA"/>
</dbReference>
<accession>A0A7I7Q7B6</accession>
<protein>
    <submittedName>
        <fullName evidence="1">Uncharacterized protein</fullName>
    </submittedName>
</protein>
<dbReference type="RefSeq" id="WP_232073561.1">
    <property type="nucleotide sequence ID" value="NZ_AP022587.1"/>
</dbReference>
<reference evidence="1 2" key="1">
    <citation type="journal article" date="2019" name="Emerg. Microbes Infect.">
        <title>Comprehensive subspecies identification of 175 nontuberculous mycobacteria species based on 7547 genomic profiles.</title>
        <authorList>
            <person name="Matsumoto Y."/>
            <person name="Kinjo T."/>
            <person name="Motooka D."/>
            <person name="Nabeya D."/>
            <person name="Jung N."/>
            <person name="Uechi K."/>
            <person name="Horii T."/>
            <person name="Iida T."/>
            <person name="Fujita J."/>
            <person name="Nakamura S."/>
        </authorList>
    </citation>
    <scope>NUCLEOTIDE SEQUENCE [LARGE SCALE GENOMIC DNA]</scope>
    <source>
        <strain evidence="1 2">JCM 17783</strain>
    </source>
</reference>
<proteinExistence type="predicted"/>
<dbReference type="KEGG" id="msto:MSTO_21210"/>
<dbReference type="Proteomes" id="UP000467130">
    <property type="component" value="Chromosome"/>
</dbReference>
<dbReference type="AlphaFoldDB" id="A0A7I7Q7B6"/>